<accession>A0A2P2IHR4</accession>
<proteinExistence type="predicted"/>
<dbReference type="AlphaFoldDB" id="A0A2P2IHR4"/>
<reference evidence="1" key="1">
    <citation type="submission" date="2018-02" db="EMBL/GenBank/DDBJ databases">
        <title>Rhizophora mucronata_Transcriptome.</title>
        <authorList>
            <person name="Meera S.P."/>
            <person name="Sreeshan A."/>
            <person name="Augustine A."/>
        </authorList>
    </citation>
    <scope>NUCLEOTIDE SEQUENCE</scope>
    <source>
        <tissue evidence="1">Leaf</tissue>
    </source>
</reference>
<protein>
    <submittedName>
        <fullName evidence="1">Uncharacterized protein</fullName>
    </submittedName>
</protein>
<dbReference type="EMBL" id="GGEC01000258">
    <property type="protein sequence ID" value="MBW80741.1"/>
    <property type="molecule type" value="Transcribed_RNA"/>
</dbReference>
<organism evidence="1">
    <name type="scientific">Rhizophora mucronata</name>
    <name type="common">Asiatic mangrove</name>
    <dbReference type="NCBI Taxonomy" id="61149"/>
    <lineage>
        <taxon>Eukaryota</taxon>
        <taxon>Viridiplantae</taxon>
        <taxon>Streptophyta</taxon>
        <taxon>Embryophyta</taxon>
        <taxon>Tracheophyta</taxon>
        <taxon>Spermatophyta</taxon>
        <taxon>Magnoliopsida</taxon>
        <taxon>eudicotyledons</taxon>
        <taxon>Gunneridae</taxon>
        <taxon>Pentapetalae</taxon>
        <taxon>rosids</taxon>
        <taxon>fabids</taxon>
        <taxon>Malpighiales</taxon>
        <taxon>Rhizophoraceae</taxon>
        <taxon>Rhizophora</taxon>
    </lineage>
</organism>
<name>A0A2P2IHR4_RHIMU</name>
<sequence>MMRLTVDRMPQMLHNRNLMLLLKVFLPYLLHKRCPESPSSKQVAHPEISQKMMKMNVKLK</sequence>
<evidence type="ECO:0000313" key="1">
    <source>
        <dbReference type="EMBL" id="MBW80741.1"/>
    </source>
</evidence>